<protein>
    <submittedName>
        <fullName evidence="1">Uncharacterized protein</fullName>
    </submittedName>
</protein>
<dbReference type="EMBL" id="BARS01045896">
    <property type="protein sequence ID" value="GAG37751.1"/>
    <property type="molecule type" value="Genomic_DNA"/>
</dbReference>
<evidence type="ECO:0000313" key="1">
    <source>
        <dbReference type="EMBL" id="GAG37751.1"/>
    </source>
</evidence>
<name>X0YLZ6_9ZZZZ</name>
<accession>X0YLZ6</accession>
<reference evidence="1" key="1">
    <citation type="journal article" date="2014" name="Front. Microbiol.">
        <title>High frequency of phylogenetically diverse reductive dehalogenase-homologous genes in deep subseafloor sedimentary metagenomes.</title>
        <authorList>
            <person name="Kawai M."/>
            <person name="Futagami T."/>
            <person name="Toyoda A."/>
            <person name="Takaki Y."/>
            <person name="Nishi S."/>
            <person name="Hori S."/>
            <person name="Arai W."/>
            <person name="Tsubouchi T."/>
            <person name="Morono Y."/>
            <person name="Uchiyama I."/>
            <person name="Ito T."/>
            <person name="Fujiyama A."/>
            <person name="Inagaki F."/>
            <person name="Takami H."/>
        </authorList>
    </citation>
    <scope>NUCLEOTIDE SEQUENCE</scope>
    <source>
        <strain evidence="1">Expedition CK06-06</strain>
    </source>
</reference>
<proteinExistence type="predicted"/>
<gene>
    <name evidence="1" type="ORF">S01H1_69158</name>
</gene>
<sequence length="36" mass="4238">DYRGWISLEIFHVPEDPGLVLAETKRFLDGMEEAFR</sequence>
<organism evidence="1">
    <name type="scientific">marine sediment metagenome</name>
    <dbReference type="NCBI Taxonomy" id="412755"/>
    <lineage>
        <taxon>unclassified sequences</taxon>
        <taxon>metagenomes</taxon>
        <taxon>ecological metagenomes</taxon>
    </lineage>
</organism>
<dbReference type="AlphaFoldDB" id="X0YLZ6"/>
<comment type="caution">
    <text evidence="1">The sequence shown here is derived from an EMBL/GenBank/DDBJ whole genome shotgun (WGS) entry which is preliminary data.</text>
</comment>
<feature type="non-terminal residue" evidence="1">
    <location>
        <position position="1"/>
    </location>
</feature>